<name>A0A7G9QVW6_9GAMM</name>
<accession>A0A7G9QVW6</accession>
<sequence>MDYITAGINLLGLVALFLYQRYRLSLLSEALARQGTLLTETKNVVSQQATAISSQSAVVDAAVKYSQAFSPDRIEQMVRRELEIEHKGEKCELEQKVQALSDNQGRIITNSMGQIADKISERFSQVFTPILSGYAIHLLKLPDEIRDAEIQKIEPSESRELVKSVVVKGKEMLEAAGMGTAP</sequence>
<organism evidence="1 2">
    <name type="scientific">Thermomonas brevis</name>
    <dbReference type="NCBI Taxonomy" id="215691"/>
    <lineage>
        <taxon>Bacteria</taxon>
        <taxon>Pseudomonadati</taxon>
        <taxon>Pseudomonadota</taxon>
        <taxon>Gammaproteobacteria</taxon>
        <taxon>Lysobacterales</taxon>
        <taxon>Lysobacteraceae</taxon>
        <taxon>Thermomonas</taxon>
    </lineage>
</organism>
<protein>
    <submittedName>
        <fullName evidence="1">Uncharacterized protein</fullName>
    </submittedName>
</protein>
<dbReference type="Proteomes" id="UP000515977">
    <property type="component" value="Chromosome"/>
</dbReference>
<dbReference type="KEGG" id="tbv:H9L17_04960"/>
<gene>
    <name evidence="1" type="ORF">H9L17_04960</name>
</gene>
<dbReference type="RefSeq" id="WP_187571236.1">
    <property type="nucleotide sequence ID" value="NZ_CP060711.1"/>
</dbReference>
<dbReference type="AlphaFoldDB" id="A0A7G9QVW6"/>
<dbReference type="EMBL" id="CP060711">
    <property type="protein sequence ID" value="QNN47491.1"/>
    <property type="molecule type" value="Genomic_DNA"/>
</dbReference>
<reference evidence="1 2" key="1">
    <citation type="submission" date="2020-08" db="EMBL/GenBank/DDBJ databases">
        <title>Genome sequence of Thermomonas brevis KACC 16975T.</title>
        <authorList>
            <person name="Hyun D.-W."/>
            <person name="Bae J.-W."/>
        </authorList>
    </citation>
    <scope>NUCLEOTIDE SEQUENCE [LARGE SCALE GENOMIC DNA]</scope>
    <source>
        <strain evidence="1 2">KACC 16975</strain>
    </source>
</reference>
<proteinExistence type="predicted"/>
<keyword evidence="2" id="KW-1185">Reference proteome</keyword>
<evidence type="ECO:0000313" key="2">
    <source>
        <dbReference type="Proteomes" id="UP000515977"/>
    </source>
</evidence>
<evidence type="ECO:0000313" key="1">
    <source>
        <dbReference type="EMBL" id="QNN47491.1"/>
    </source>
</evidence>